<gene>
    <name evidence="4" type="ORF">SAMN05421823_102423</name>
</gene>
<protein>
    <submittedName>
        <fullName evidence="4">8-oxo-dGTP diphosphatase</fullName>
    </submittedName>
</protein>
<dbReference type="PANTHER" id="PTHR43736:SF4">
    <property type="entry name" value="SLR1690 PROTEIN"/>
    <property type="match status" value="1"/>
</dbReference>
<evidence type="ECO:0000256" key="2">
    <source>
        <dbReference type="RuleBase" id="RU003476"/>
    </source>
</evidence>
<feature type="domain" description="Nudix hydrolase" evidence="3">
    <location>
        <begin position="9"/>
        <end position="149"/>
    </location>
</feature>
<dbReference type="GO" id="GO:0016787">
    <property type="term" value="F:hydrolase activity"/>
    <property type="evidence" value="ECO:0007669"/>
    <property type="project" value="UniProtKB-KW"/>
</dbReference>
<dbReference type="PROSITE" id="PS00893">
    <property type="entry name" value="NUDIX_BOX"/>
    <property type="match status" value="1"/>
</dbReference>
<dbReference type="InterPro" id="IPR020476">
    <property type="entry name" value="Nudix_hydrolase"/>
</dbReference>
<dbReference type="RefSeq" id="WP_089680063.1">
    <property type="nucleotide sequence ID" value="NZ_FNFO01000002.1"/>
</dbReference>
<reference evidence="4 5" key="1">
    <citation type="submission" date="2016-10" db="EMBL/GenBank/DDBJ databases">
        <authorList>
            <person name="de Groot N.N."/>
        </authorList>
    </citation>
    <scope>NUCLEOTIDE SEQUENCE [LARGE SCALE GENOMIC DNA]</scope>
    <source>
        <strain evidence="4 5">DSM 25186</strain>
    </source>
</reference>
<dbReference type="Gene3D" id="3.90.79.10">
    <property type="entry name" value="Nucleoside Triphosphate Pyrophosphohydrolase"/>
    <property type="match status" value="1"/>
</dbReference>
<proteinExistence type="inferred from homology"/>
<dbReference type="OrthoDB" id="9786141at2"/>
<evidence type="ECO:0000313" key="5">
    <source>
        <dbReference type="Proteomes" id="UP000198510"/>
    </source>
</evidence>
<dbReference type="PROSITE" id="PS51462">
    <property type="entry name" value="NUDIX"/>
    <property type="match status" value="1"/>
</dbReference>
<dbReference type="PANTHER" id="PTHR43736">
    <property type="entry name" value="ADP-RIBOSE PYROPHOSPHATASE"/>
    <property type="match status" value="1"/>
</dbReference>
<comment type="similarity">
    <text evidence="2">Belongs to the Nudix hydrolase family.</text>
</comment>
<dbReference type="Pfam" id="PF00293">
    <property type="entry name" value="NUDIX"/>
    <property type="match status" value="1"/>
</dbReference>
<dbReference type="InterPro" id="IPR036388">
    <property type="entry name" value="WH-like_DNA-bd_sf"/>
</dbReference>
<dbReference type="AlphaFoldDB" id="A0A1G9AVN7"/>
<dbReference type="Proteomes" id="UP000198510">
    <property type="component" value="Unassembled WGS sequence"/>
</dbReference>
<accession>A0A1G9AVN7</accession>
<dbReference type="EMBL" id="FNFO01000002">
    <property type="protein sequence ID" value="SDK31352.1"/>
    <property type="molecule type" value="Genomic_DNA"/>
</dbReference>
<dbReference type="CDD" id="cd18873">
    <property type="entry name" value="NUDIX_NadM_like"/>
    <property type="match status" value="1"/>
</dbReference>
<dbReference type="InterPro" id="IPR020084">
    <property type="entry name" value="NUDIX_hydrolase_CS"/>
</dbReference>
<evidence type="ECO:0000313" key="4">
    <source>
        <dbReference type="EMBL" id="SDK31352.1"/>
    </source>
</evidence>
<dbReference type="InterPro" id="IPR000086">
    <property type="entry name" value="NUDIX_hydrolase_dom"/>
</dbReference>
<dbReference type="Gene3D" id="1.10.10.10">
    <property type="entry name" value="Winged helix-like DNA-binding domain superfamily/Winged helix DNA-binding domain"/>
    <property type="match status" value="1"/>
</dbReference>
<evidence type="ECO:0000256" key="1">
    <source>
        <dbReference type="ARBA" id="ARBA00022801"/>
    </source>
</evidence>
<dbReference type="PRINTS" id="PR00502">
    <property type="entry name" value="NUDIXFAMILY"/>
</dbReference>
<sequence>MSYTYKYPRPAVTVDCLIFTYLPDEASLRVLLIQRKNPPFQDMWAFPGGFIEMDEPPLAAAHRELQEETGLTLPYLRQFHTFGKVDRDPRGRTISITYYGFVRPHDVTHLAAADDAAHLDWFDVRQLPELAFDHRDVFEEAWRQLQQRLRFFPVDRYLLPDTFTRAQLQTLYGIFLGEPPAAEAFVAWMAQTGLYPPTGQDETYHLHPETYVRTIEWGLDHPLPFRPL</sequence>
<keyword evidence="1 2" id="KW-0378">Hydrolase</keyword>
<dbReference type="InterPro" id="IPR015797">
    <property type="entry name" value="NUDIX_hydrolase-like_dom_sf"/>
</dbReference>
<name>A0A1G9AVN7_9BACT</name>
<dbReference type="SUPFAM" id="SSF55811">
    <property type="entry name" value="Nudix"/>
    <property type="match status" value="1"/>
</dbReference>
<dbReference type="STRING" id="1075417.SAMN05421823_102423"/>
<keyword evidence="5" id="KW-1185">Reference proteome</keyword>
<organism evidence="4 5">
    <name type="scientific">Catalinimonas alkaloidigena</name>
    <dbReference type="NCBI Taxonomy" id="1075417"/>
    <lineage>
        <taxon>Bacteria</taxon>
        <taxon>Pseudomonadati</taxon>
        <taxon>Bacteroidota</taxon>
        <taxon>Cytophagia</taxon>
        <taxon>Cytophagales</taxon>
        <taxon>Catalimonadaceae</taxon>
        <taxon>Catalinimonas</taxon>
    </lineage>
</organism>
<evidence type="ECO:0000259" key="3">
    <source>
        <dbReference type="PROSITE" id="PS51462"/>
    </source>
</evidence>